<keyword evidence="1" id="KW-0472">Membrane</keyword>
<evidence type="ECO:0000313" key="2">
    <source>
        <dbReference type="EMBL" id="BDB98801.1"/>
    </source>
</evidence>
<sequence>MTNMVNLRQVIAGILMAIPFIIYFDIPSYNKVYPTLGGLPYFYWYQTLWLAISTILFSIAAFLLAKR</sequence>
<dbReference type="EMBL" id="AP025226">
    <property type="protein sequence ID" value="BDB98801.1"/>
    <property type="molecule type" value="Genomic_DNA"/>
</dbReference>
<protein>
    <recommendedName>
        <fullName evidence="4">DUF3311 domain-containing protein</fullName>
    </recommendedName>
</protein>
<dbReference type="InterPro" id="IPR021741">
    <property type="entry name" value="DUF3311"/>
</dbReference>
<feature type="transmembrane region" description="Helical" evidence="1">
    <location>
        <begin position="7"/>
        <end position="24"/>
    </location>
</feature>
<gene>
    <name evidence="2" type="ORF">SACC_18180</name>
</gene>
<keyword evidence="3" id="KW-1185">Reference proteome</keyword>
<organism evidence="2 3">
    <name type="scientific">Saccharolobus caldissimus</name>
    <dbReference type="NCBI Taxonomy" id="1702097"/>
    <lineage>
        <taxon>Archaea</taxon>
        <taxon>Thermoproteota</taxon>
        <taxon>Thermoprotei</taxon>
        <taxon>Sulfolobales</taxon>
        <taxon>Sulfolobaceae</taxon>
        <taxon>Saccharolobus</taxon>
    </lineage>
</organism>
<name>A0AAQ4CSM0_9CREN</name>
<reference evidence="2 3" key="1">
    <citation type="journal article" date="2022" name="Microbiol. Resour. Announc.">
        <title>Complete Genome Sequence of the Hyperthermophilic and Acidophilic Archaeon Saccharolobus caldissimus Strain HS-3T.</title>
        <authorList>
            <person name="Sakai H.D."/>
            <person name="Kurosawa N."/>
        </authorList>
    </citation>
    <scope>NUCLEOTIDE SEQUENCE [LARGE SCALE GENOMIC DNA]</scope>
    <source>
        <strain evidence="2 3">JCM32116</strain>
    </source>
</reference>
<accession>A0AAQ4CSM0</accession>
<feature type="transmembrane region" description="Helical" evidence="1">
    <location>
        <begin position="44"/>
        <end position="65"/>
    </location>
</feature>
<dbReference type="Proteomes" id="UP001319921">
    <property type="component" value="Chromosome"/>
</dbReference>
<evidence type="ECO:0008006" key="4">
    <source>
        <dbReference type="Google" id="ProtNLM"/>
    </source>
</evidence>
<proteinExistence type="predicted"/>
<evidence type="ECO:0000313" key="3">
    <source>
        <dbReference type="Proteomes" id="UP001319921"/>
    </source>
</evidence>
<dbReference type="Pfam" id="PF11755">
    <property type="entry name" value="DUF3311"/>
    <property type="match status" value="1"/>
</dbReference>
<dbReference type="KEGG" id="scas:SACC_18180"/>
<dbReference type="AlphaFoldDB" id="A0AAQ4CSM0"/>
<keyword evidence="1" id="KW-0812">Transmembrane</keyword>
<keyword evidence="1" id="KW-1133">Transmembrane helix</keyword>
<evidence type="ECO:0000256" key="1">
    <source>
        <dbReference type="SAM" id="Phobius"/>
    </source>
</evidence>